<dbReference type="AlphaFoldDB" id="A0AAD5VGK6"/>
<dbReference type="Proteomes" id="UP001213000">
    <property type="component" value="Unassembled WGS sequence"/>
</dbReference>
<reference evidence="2" key="1">
    <citation type="submission" date="2022-07" db="EMBL/GenBank/DDBJ databases">
        <title>Genome Sequence of Leucocoprinus birnbaumii.</title>
        <authorList>
            <person name="Buettner E."/>
        </authorList>
    </citation>
    <scope>NUCLEOTIDE SEQUENCE</scope>
    <source>
        <strain evidence="2">VT141</strain>
    </source>
</reference>
<feature type="region of interest" description="Disordered" evidence="1">
    <location>
        <begin position="645"/>
        <end position="671"/>
    </location>
</feature>
<proteinExistence type="predicted"/>
<keyword evidence="3" id="KW-1185">Reference proteome</keyword>
<comment type="caution">
    <text evidence="2">The sequence shown here is derived from an EMBL/GenBank/DDBJ whole genome shotgun (WGS) entry which is preliminary data.</text>
</comment>
<gene>
    <name evidence="2" type="ORF">NP233_g11357</name>
</gene>
<sequence>MANIYSNLDTESFTLRDFASLANDFHSRQKHDEFVHLGLTGIYHDDYGEEKQAFIDVHSSRLSQEYDLQAERDIDSVIGISKHILVAAPISIGAVPDPTCALSRSIHFKYHFSDNNISSDDDMLSESDVESAQSGQRQPVDYHRIPNFEFGSFGDRKALHVFFPKLCTPERLKNRSTPAYQLTQRERELWYEKGLRPAIESISQGLASEWPATYETEIIRGTKHRGRAMVTTKMIAQQHVRGLMDRIRLEISNDPTILPEDVDWARNFFVMHTIRGVKHAFGHEPSRSEATEALDRVFRVSQLSTDALANGSWYVDVGLELSSAEGMCLQWNTAGHHKLVSQALHLDERQARTVTRLNSSKYYRDLASHLPEVSGFRLTLTPRSEGEYRAVYIQAYTTDKAVTYNQEGFHHAKHLSVEDAMGKVQPSKMMKGIHKIYQEARTRNPSKARLEIRVPYHHASQVLVDLDYDAFRSSMYAFDCYDWWDFRTIRIMACSQVFDMQQIGISSSRFMPETLLLTAACIWLVNGLHARPEDGPAARDLMRAVLPVTEVQGISDRNVLAYSTRIPDWQHEEEESGPEDESPRVPYIPYGCIFLRRIMLEAAVAVPRMRIGGPDISLPSFSFWFSATIQGLQHKYQTTGIVDQKGVREKRSTTNKCPTTPYSSHDGQPEPDIFSITERRMEAESAAAVDGGSDLEDRPTIYPNRPQTVNAIISDIWRQFVKDIKHKSPNPQGSTNPSYLRFTEAERQTADDKAFHNLQLAATFRHVWYLNASEQRWRKAFDWLFPPPGFKITGKATYGQCLYYRKWMAFLEAHSSNHQALNSVRNELFKRMNRWAWIPFAQQDKIWRTAAKPPRNGGFTRWPEQAFAAAPHILLHHNATPIFPPIAADEGIDEDADLGFDTAGSVSDFTDMDVDA</sequence>
<organism evidence="2 3">
    <name type="scientific">Leucocoprinus birnbaumii</name>
    <dbReference type="NCBI Taxonomy" id="56174"/>
    <lineage>
        <taxon>Eukaryota</taxon>
        <taxon>Fungi</taxon>
        <taxon>Dikarya</taxon>
        <taxon>Basidiomycota</taxon>
        <taxon>Agaricomycotina</taxon>
        <taxon>Agaricomycetes</taxon>
        <taxon>Agaricomycetidae</taxon>
        <taxon>Agaricales</taxon>
        <taxon>Agaricineae</taxon>
        <taxon>Agaricaceae</taxon>
        <taxon>Leucocoprinus</taxon>
    </lineage>
</organism>
<evidence type="ECO:0000313" key="2">
    <source>
        <dbReference type="EMBL" id="KAJ3559064.1"/>
    </source>
</evidence>
<accession>A0AAD5VGK6</accession>
<dbReference type="EMBL" id="JANIEX010001341">
    <property type="protein sequence ID" value="KAJ3559064.1"/>
    <property type="molecule type" value="Genomic_DNA"/>
</dbReference>
<evidence type="ECO:0000256" key="1">
    <source>
        <dbReference type="SAM" id="MobiDB-lite"/>
    </source>
</evidence>
<name>A0AAD5VGK6_9AGAR</name>
<protein>
    <submittedName>
        <fullName evidence="2">Uncharacterized protein</fullName>
    </submittedName>
</protein>
<evidence type="ECO:0000313" key="3">
    <source>
        <dbReference type="Proteomes" id="UP001213000"/>
    </source>
</evidence>
<feature type="compositionally biased region" description="Polar residues" evidence="1">
    <location>
        <begin position="654"/>
        <end position="666"/>
    </location>
</feature>